<comment type="function">
    <text evidence="1 11">Produces ATP from ADP in the presence of a proton gradient across the membrane. The gamma chain is believed to be important in regulating ATPase activity and the flow of protons through the CF(0) complex.</text>
</comment>
<keyword evidence="12" id="KW-0378">Hydrolase</keyword>
<name>A0A3Q9FMP1_9BACT</name>
<dbReference type="AlphaFoldDB" id="A0A3Q9FMP1"/>
<evidence type="ECO:0000256" key="11">
    <source>
        <dbReference type="HAMAP-Rule" id="MF_00815"/>
    </source>
</evidence>
<dbReference type="GO" id="GO:0016787">
    <property type="term" value="F:hydrolase activity"/>
    <property type="evidence" value="ECO:0007669"/>
    <property type="project" value="UniProtKB-KW"/>
</dbReference>
<dbReference type="EMBL" id="CP034562">
    <property type="protein sequence ID" value="AZQ60717.1"/>
    <property type="molecule type" value="Genomic_DNA"/>
</dbReference>
<keyword evidence="9 11" id="KW-0066">ATP synthesis</keyword>
<dbReference type="Gene3D" id="1.10.287.80">
    <property type="entry name" value="ATP synthase, gamma subunit, helix hairpin domain"/>
    <property type="match status" value="1"/>
</dbReference>
<dbReference type="InterPro" id="IPR035968">
    <property type="entry name" value="ATP_synth_F1_ATPase_gsu"/>
</dbReference>
<dbReference type="NCBIfam" id="TIGR01146">
    <property type="entry name" value="ATPsyn_F1gamma"/>
    <property type="match status" value="1"/>
</dbReference>
<dbReference type="CDD" id="cd12151">
    <property type="entry name" value="F1-ATPase_gamma"/>
    <property type="match status" value="1"/>
</dbReference>
<dbReference type="FunFam" id="1.10.287.80:FF:000003">
    <property type="entry name" value="ATP synthase gamma chain, chloroplastic"/>
    <property type="match status" value="1"/>
</dbReference>
<dbReference type="RefSeq" id="WP_126610660.1">
    <property type="nucleotide sequence ID" value="NZ_CP034562.1"/>
</dbReference>
<dbReference type="HAMAP" id="MF_00815">
    <property type="entry name" value="ATP_synth_gamma_bact"/>
    <property type="match status" value="1"/>
</dbReference>
<keyword evidence="8 11" id="KW-0139">CF(1)</keyword>
<dbReference type="OrthoDB" id="9812769at2"/>
<evidence type="ECO:0000256" key="3">
    <source>
        <dbReference type="ARBA" id="ARBA00007681"/>
    </source>
</evidence>
<keyword evidence="6 11" id="KW-0406">Ion transport</keyword>
<dbReference type="GO" id="GO:0042777">
    <property type="term" value="P:proton motive force-driven plasma membrane ATP synthesis"/>
    <property type="evidence" value="ECO:0007669"/>
    <property type="project" value="UniProtKB-UniRule"/>
</dbReference>
<evidence type="ECO:0000256" key="4">
    <source>
        <dbReference type="ARBA" id="ARBA00022448"/>
    </source>
</evidence>
<keyword evidence="11" id="KW-1003">Cell membrane</keyword>
<evidence type="ECO:0000256" key="6">
    <source>
        <dbReference type="ARBA" id="ARBA00023065"/>
    </source>
</evidence>
<sequence>MASLKEVKERITSVNSTQQITKAMKMVSAAKMRRAQDRVIGMRPYANKLEAILDNVTAALGNDFSSPFVEAHDEVKSVLVIAVTSDRGLAGAFNSNITKETTRLVKEEYSSLDKAGRVEVLAIGSKGQDYFKRRDFELNSDFVNFFHDVTFEEARKSAEYAMDGYISGKFDKVIMVYNEFKNVATQIVRSKQFLPFSLDVVTDSDDSNQEADYIFEPDKEEILSELIPKTLKINFYTHLLDSNAAEHGARMTAMDKATENAGELLNALKLDYNRSRQAAITNEILEIVGGAEALAGK</sequence>
<dbReference type="GO" id="GO:0045259">
    <property type="term" value="C:proton-transporting ATP synthase complex"/>
    <property type="evidence" value="ECO:0007669"/>
    <property type="project" value="UniProtKB-KW"/>
</dbReference>
<keyword evidence="7 11" id="KW-0472">Membrane</keyword>
<dbReference type="GO" id="GO:0046933">
    <property type="term" value="F:proton-transporting ATP synthase activity, rotational mechanism"/>
    <property type="evidence" value="ECO:0007669"/>
    <property type="project" value="UniProtKB-UniRule"/>
</dbReference>
<keyword evidence="13" id="KW-1185">Reference proteome</keyword>
<evidence type="ECO:0000256" key="5">
    <source>
        <dbReference type="ARBA" id="ARBA00022781"/>
    </source>
</evidence>
<evidence type="ECO:0000256" key="9">
    <source>
        <dbReference type="ARBA" id="ARBA00023310"/>
    </source>
</evidence>
<keyword evidence="4 11" id="KW-0813">Transport</keyword>
<gene>
    <name evidence="11 12" type="primary">atpG</name>
    <name evidence="12" type="ORF">EI427_00385</name>
</gene>
<comment type="subcellular location">
    <subcellularLocation>
        <location evidence="11">Cell membrane</location>
        <topology evidence="11">Peripheral membrane protein</topology>
    </subcellularLocation>
    <subcellularLocation>
        <location evidence="2">Membrane</location>
        <topology evidence="2">Peripheral membrane protein</topology>
    </subcellularLocation>
    <subcellularLocation>
        <location evidence="10">Thylakoid</location>
    </subcellularLocation>
</comment>
<dbReference type="PRINTS" id="PR00126">
    <property type="entry name" value="ATPASEGAMMA"/>
</dbReference>
<dbReference type="PANTHER" id="PTHR11693:SF22">
    <property type="entry name" value="ATP SYNTHASE SUBUNIT GAMMA, MITOCHONDRIAL"/>
    <property type="match status" value="1"/>
</dbReference>
<comment type="similarity">
    <text evidence="3 11">Belongs to the ATPase gamma chain family.</text>
</comment>
<dbReference type="GO" id="GO:0005886">
    <property type="term" value="C:plasma membrane"/>
    <property type="evidence" value="ECO:0007669"/>
    <property type="project" value="UniProtKB-SubCell"/>
</dbReference>
<evidence type="ECO:0000256" key="1">
    <source>
        <dbReference type="ARBA" id="ARBA00003456"/>
    </source>
</evidence>
<evidence type="ECO:0000256" key="10">
    <source>
        <dbReference type="ARBA" id="ARBA00060385"/>
    </source>
</evidence>
<comment type="subunit">
    <text evidence="11">F-type ATPases have 2 components, CF(1) - the catalytic core - and CF(0) - the membrane proton channel. CF(1) has five subunits: alpha(3), beta(3), gamma(1), delta(1), epsilon(1). CF(0) has three main subunits: a, b and c.</text>
</comment>
<proteinExistence type="inferred from homology"/>
<dbReference type="PROSITE" id="PS00153">
    <property type="entry name" value="ATPASE_GAMMA"/>
    <property type="match status" value="1"/>
</dbReference>
<dbReference type="InterPro" id="IPR023632">
    <property type="entry name" value="ATP_synth_F1_gsu_CS"/>
</dbReference>
<dbReference type="GO" id="GO:0009579">
    <property type="term" value="C:thylakoid"/>
    <property type="evidence" value="ECO:0007669"/>
    <property type="project" value="UniProtKB-SubCell"/>
</dbReference>
<evidence type="ECO:0000313" key="12">
    <source>
        <dbReference type="EMBL" id="AZQ60717.1"/>
    </source>
</evidence>
<evidence type="ECO:0000256" key="7">
    <source>
        <dbReference type="ARBA" id="ARBA00023136"/>
    </source>
</evidence>
<evidence type="ECO:0000313" key="13">
    <source>
        <dbReference type="Proteomes" id="UP000267268"/>
    </source>
</evidence>
<dbReference type="Pfam" id="PF00231">
    <property type="entry name" value="ATP-synt"/>
    <property type="match status" value="1"/>
</dbReference>
<keyword evidence="5 11" id="KW-0375">Hydrogen ion transport</keyword>
<dbReference type="PANTHER" id="PTHR11693">
    <property type="entry name" value="ATP SYNTHASE GAMMA CHAIN"/>
    <property type="match status" value="1"/>
</dbReference>
<accession>A0A3Q9FMP1</accession>
<dbReference type="SUPFAM" id="SSF52943">
    <property type="entry name" value="ATP synthase (F1-ATPase), gamma subunit"/>
    <property type="match status" value="1"/>
</dbReference>
<dbReference type="Proteomes" id="UP000267268">
    <property type="component" value="Chromosome 1"/>
</dbReference>
<dbReference type="GO" id="GO:0005524">
    <property type="term" value="F:ATP binding"/>
    <property type="evidence" value="ECO:0007669"/>
    <property type="project" value="UniProtKB-UniRule"/>
</dbReference>
<dbReference type="Gene3D" id="3.40.1380.10">
    <property type="match status" value="1"/>
</dbReference>
<dbReference type="InterPro" id="IPR000131">
    <property type="entry name" value="ATP_synth_F1_gsu"/>
</dbReference>
<protein>
    <recommendedName>
        <fullName evidence="11">ATP synthase gamma chain</fullName>
    </recommendedName>
    <alternativeName>
        <fullName evidence="11">ATP synthase F1 sector gamma subunit</fullName>
    </alternativeName>
    <alternativeName>
        <fullName evidence="11">F-ATPase gamma subunit</fullName>
    </alternativeName>
</protein>
<reference evidence="12 13" key="1">
    <citation type="submission" date="2018-12" db="EMBL/GenBank/DDBJ databases">
        <title>Flammeovirga pectinis sp. nov., isolated from the gut of the Korean scallop, Patinopecten yessoensis.</title>
        <authorList>
            <person name="Bae J.-W."/>
            <person name="Jeong Y.-S."/>
            <person name="Kang W."/>
        </authorList>
    </citation>
    <scope>NUCLEOTIDE SEQUENCE [LARGE SCALE GENOMIC DNA]</scope>
    <source>
        <strain evidence="12 13">L12M1</strain>
    </source>
</reference>
<dbReference type="KEGG" id="fll:EI427_00385"/>
<organism evidence="12 13">
    <name type="scientific">Flammeovirga pectinis</name>
    <dbReference type="NCBI Taxonomy" id="2494373"/>
    <lineage>
        <taxon>Bacteria</taxon>
        <taxon>Pseudomonadati</taxon>
        <taxon>Bacteroidota</taxon>
        <taxon>Cytophagia</taxon>
        <taxon>Cytophagales</taxon>
        <taxon>Flammeovirgaceae</taxon>
        <taxon>Flammeovirga</taxon>
    </lineage>
</organism>
<evidence type="ECO:0000256" key="2">
    <source>
        <dbReference type="ARBA" id="ARBA00004170"/>
    </source>
</evidence>
<evidence type="ECO:0000256" key="8">
    <source>
        <dbReference type="ARBA" id="ARBA00023196"/>
    </source>
</evidence>